<feature type="transmembrane region" description="Helical" evidence="7">
    <location>
        <begin position="410"/>
        <end position="432"/>
    </location>
</feature>
<feature type="transmembrane region" description="Helical" evidence="7">
    <location>
        <begin position="170"/>
        <end position="192"/>
    </location>
</feature>
<reference evidence="9" key="1">
    <citation type="submission" date="2020-06" db="EMBL/GenBank/DDBJ databases">
        <title>Draft genome sequences of strains closely related to Aspergillus parafelis and Aspergillus hiratsukae.</title>
        <authorList>
            <person name="Dos Santos R.A.C."/>
            <person name="Rivero-Menendez O."/>
            <person name="Steenwyk J.L."/>
            <person name="Mead M.E."/>
            <person name="Goldman G.H."/>
            <person name="Alastruey-Izquierdo A."/>
            <person name="Rokas A."/>
        </authorList>
    </citation>
    <scope>NUCLEOTIDE SEQUENCE</scope>
    <source>
        <strain evidence="9">CNM-CM5623</strain>
    </source>
</reference>
<feature type="region of interest" description="Disordered" evidence="6">
    <location>
        <begin position="1"/>
        <end position="69"/>
    </location>
</feature>
<comment type="similarity">
    <text evidence="2">Belongs to the major facilitator superfamily.</text>
</comment>
<keyword evidence="5 7" id="KW-0472">Membrane</keyword>
<evidence type="ECO:0000256" key="4">
    <source>
        <dbReference type="ARBA" id="ARBA00022989"/>
    </source>
</evidence>
<dbReference type="PANTHER" id="PTHR23502">
    <property type="entry name" value="MAJOR FACILITATOR SUPERFAMILY"/>
    <property type="match status" value="1"/>
</dbReference>
<evidence type="ECO:0000256" key="7">
    <source>
        <dbReference type="SAM" id="Phobius"/>
    </source>
</evidence>
<comment type="caution">
    <text evidence="9">The sequence shown here is derived from an EMBL/GenBank/DDBJ whole genome shotgun (WGS) entry which is preliminary data.</text>
</comment>
<comment type="subcellular location">
    <subcellularLocation>
        <location evidence="1">Membrane</location>
        <topology evidence="1">Multi-pass membrane protein</topology>
    </subcellularLocation>
</comment>
<dbReference type="OrthoDB" id="5296287at2759"/>
<feature type="transmembrane region" description="Helical" evidence="7">
    <location>
        <begin position="504"/>
        <end position="524"/>
    </location>
</feature>
<keyword evidence="3 7" id="KW-0812">Transmembrane</keyword>
<dbReference type="EMBL" id="JACBAE010001405">
    <property type="protein sequence ID" value="KAF7154867.1"/>
    <property type="molecule type" value="Genomic_DNA"/>
</dbReference>
<dbReference type="Gene3D" id="1.20.1250.20">
    <property type="entry name" value="MFS general substrate transporter like domains"/>
    <property type="match status" value="1"/>
</dbReference>
<evidence type="ECO:0000256" key="6">
    <source>
        <dbReference type="SAM" id="MobiDB-lite"/>
    </source>
</evidence>
<feature type="transmembrane region" description="Helical" evidence="7">
    <location>
        <begin position="444"/>
        <end position="465"/>
    </location>
</feature>
<sequence length="541" mass="59479">MSENANDDDKNDECTKPEALEAGVASRVSTNEQLGASNDTTAAKCEEPESNFDVWWSEPENEDPANPRNWSNSRKWTIIASLSLVTFLTPLASSMSAPGVPQILADFKTDSTILATFVISIFVLGFAFGPLVIAPLSEWTGRVPVYHACNILFLIFTILCAVSKNMAMLIVFRFLAGFAGVAPITCGSGTIADLMPPERRGVAMSLWSLGPLFGPIIGPIAGGFLVEAKDWRWVFWVIAIVVRNHLRDHHASIVKTDHRIVNEQSGASTIVCFFTLKETYPPILLERKADQLRKETGNPSYQSRLHSDLPKKELFIRSIIRPMKMLLLSPIIFLMCSYVAIMYGLLYILFTTYTFVFEDEYGFSSGTAGLAFLGSGVGMLLGLGFAATQSDKRIKRKIALGEPILPEDRLRYPIIIPACLGLPAGLFIYGWSTKYHVHWIVPQIGNAVIGFAVIGILMCIQTYLVDAFAIHAASATAANTVLRSLLGAVFPLFGLKLYDKIGLGWGNSLLGFIALAIAPIPLGFRIFGERIRTNPTWQVKF</sequence>
<feature type="transmembrane region" description="Helical" evidence="7">
    <location>
        <begin position="112"/>
        <end position="133"/>
    </location>
</feature>
<evidence type="ECO:0000313" key="9">
    <source>
        <dbReference type="EMBL" id="KAF7154867.1"/>
    </source>
</evidence>
<evidence type="ECO:0000256" key="2">
    <source>
        <dbReference type="ARBA" id="ARBA00008335"/>
    </source>
</evidence>
<feature type="transmembrane region" description="Helical" evidence="7">
    <location>
        <begin position="204"/>
        <end position="226"/>
    </location>
</feature>
<gene>
    <name evidence="9" type="ORF">CNMCM5623_003125</name>
</gene>
<protein>
    <recommendedName>
        <fullName evidence="8">Major facilitator superfamily (MFS) profile domain-containing protein</fullName>
    </recommendedName>
</protein>
<dbReference type="CDD" id="cd17323">
    <property type="entry name" value="MFS_Tpo1_MDR_like"/>
    <property type="match status" value="1"/>
</dbReference>
<accession>A0A8H6PIC8</accession>
<dbReference type="SUPFAM" id="SSF103473">
    <property type="entry name" value="MFS general substrate transporter"/>
    <property type="match status" value="1"/>
</dbReference>
<feature type="compositionally biased region" description="Acidic residues" evidence="6">
    <location>
        <begin position="1"/>
        <end position="11"/>
    </location>
</feature>
<feature type="domain" description="Major facilitator superfamily (MFS) profile" evidence="8">
    <location>
        <begin position="78"/>
        <end position="531"/>
    </location>
</feature>
<dbReference type="InterPro" id="IPR011701">
    <property type="entry name" value="MFS"/>
</dbReference>
<name>A0A8H6PIC8_9EURO</name>
<feature type="transmembrane region" description="Helical" evidence="7">
    <location>
        <begin position="326"/>
        <end position="350"/>
    </location>
</feature>
<dbReference type="GO" id="GO:0016020">
    <property type="term" value="C:membrane"/>
    <property type="evidence" value="ECO:0007669"/>
    <property type="project" value="UniProtKB-SubCell"/>
</dbReference>
<keyword evidence="4 7" id="KW-1133">Transmembrane helix</keyword>
<dbReference type="PANTHER" id="PTHR23502:SF68">
    <property type="entry name" value="MULTIDRUG TRANSPORTER, PUTATIVE (AFU_ORTHOLOGUE AFUA_3G01120)-RELATED"/>
    <property type="match status" value="1"/>
</dbReference>
<feature type="transmembrane region" description="Helical" evidence="7">
    <location>
        <begin position="370"/>
        <end position="389"/>
    </location>
</feature>
<evidence type="ECO:0000313" key="10">
    <source>
        <dbReference type="Proteomes" id="UP000654922"/>
    </source>
</evidence>
<feature type="transmembrane region" description="Helical" evidence="7">
    <location>
        <begin position="76"/>
        <end position="100"/>
    </location>
</feature>
<evidence type="ECO:0000256" key="5">
    <source>
        <dbReference type="ARBA" id="ARBA00023136"/>
    </source>
</evidence>
<dbReference type="FunFam" id="1.20.1250.20:FF:000011">
    <property type="entry name" value="MFS multidrug transporter, putative"/>
    <property type="match status" value="1"/>
</dbReference>
<dbReference type="GO" id="GO:0022857">
    <property type="term" value="F:transmembrane transporter activity"/>
    <property type="evidence" value="ECO:0007669"/>
    <property type="project" value="InterPro"/>
</dbReference>
<dbReference type="InterPro" id="IPR020846">
    <property type="entry name" value="MFS_dom"/>
</dbReference>
<dbReference type="Pfam" id="PF07690">
    <property type="entry name" value="MFS_1"/>
    <property type="match status" value="2"/>
</dbReference>
<feature type="compositionally biased region" description="Polar residues" evidence="6">
    <location>
        <begin position="27"/>
        <end position="41"/>
    </location>
</feature>
<evidence type="ECO:0000259" key="8">
    <source>
        <dbReference type="PROSITE" id="PS50850"/>
    </source>
</evidence>
<proteinExistence type="inferred from homology"/>
<dbReference type="Proteomes" id="UP000654922">
    <property type="component" value="Unassembled WGS sequence"/>
</dbReference>
<dbReference type="InterPro" id="IPR036259">
    <property type="entry name" value="MFS_trans_sf"/>
</dbReference>
<dbReference type="AlphaFoldDB" id="A0A8H6PIC8"/>
<feature type="transmembrane region" description="Helical" evidence="7">
    <location>
        <begin position="145"/>
        <end position="163"/>
    </location>
</feature>
<evidence type="ECO:0000256" key="1">
    <source>
        <dbReference type="ARBA" id="ARBA00004141"/>
    </source>
</evidence>
<dbReference type="PROSITE" id="PS50850">
    <property type="entry name" value="MFS"/>
    <property type="match status" value="1"/>
</dbReference>
<feature type="transmembrane region" description="Helical" evidence="7">
    <location>
        <begin position="477"/>
        <end position="498"/>
    </location>
</feature>
<evidence type="ECO:0000256" key="3">
    <source>
        <dbReference type="ARBA" id="ARBA00022692"/>
    </source>
</evidence>
<organism evidence="9 10">
    <name type="scientific">Aspergillus felis</name>
    <dbReference type="NCBI Taxonomy" id="1287682"/>
    <lineage>
        <taxon>Eukaryota</taxon>
        <taxon>Fungi</taxon>
        <taxon>Dikarya</taxon>
        <taxon>Ascomycota</taxon>
        <taxon>Pezizomycotina</taxon>
        <taxon>Eurotiomycetes</taxon>
        <taxon>Eurotiomycetidae</taxon>
        <taxon>Eurotiales</taxon>
        <taxon>Aspergillaceae</taxon>
        <taxon>Aspergillus</taxon>
        <taxon>Aspergillus subgen. Fumigati</taxon>
    </lineage>
</organism>